<dbReference type="AlphaFoldDB" id="A0A3B1BSJ9"/>
<feature type="domain" description="HPt" evidence="1">
    <location>
        <begin position="17"/>
        <end position="121"/>
    </location>
</feature>
<gene>
    <name evidence="2" type="ORF">MNBD_GAMMA25-2368</name>
</gene>
<organism evidence="2">
    <name type="scientific">hydrothermal vent metagenome</name>
    <dbReference type="NCBI Taxonomy" id="652676"/>
    <lineage>
        <taxon>unclassified sequences</taxon>
        <taxon>metagenomes</taxon>
        <taxon>ecological metagenomes</taxon>
    </lineage>
</organism>
<dbReference type="InterPro" id="IPR036641">
    <property type="entry name" value="HPT_dom_sf"/>
</dbReference>
<sequence length="121" mass="13463">MADIFDLTTALEQAGGSEALARDLFTMLLNELPTQRESICLAFQRVSTEGCALDTLWDPVHKLHGSTAYLGVPALKQAIKAFEDKIKGDERNQFASYFKILDAEIQNLLEQGETILSQSWT</sequence>
<dbReference type="Pfam" id="PF01627">
    <property type="entry name" value="Hpt"/>
    <property type="match status" value="1"/>
</dbReference>
<dbReference type="SUPFAM" id="SSF47226">
    <property type="entry name" value="Histidine-containing phosphotransfer domain, HPT domain"/>
    <property type="match status" value="1"/>
</dbReference>
<dbReference type="InterPro" id="IPR008207">
    <property type="entry name" value="Sig_transdc_His_kin_Hpt_dom"/>
</dbReference>
<dbReference type="GO" id="GO:0000160">
    <property type="term" value="P:phosphorelay signal transduction system"/>
    <property type="evidence" value="ECO:0007669"/>
    <property type="project" value="InterPro"/>
</dbReference>
<name>A0A3B1BSJ9_9ZZZZ</name>
<evidence type="ECO:0000259" key="1">
    <source>
        <dbReference type="PROSITE" id="PS50894"/>
    </source>
</evidence>
<dbReference type="Gene3D" id="1.20.120.160">
    <property type="entry name" value="HPT domain"/>
    <property type="match status" value="1"/>
</dbReference>
<reference evidence="2" key="1">
    <citation type="submission" date="2018-06" db="EMBL/GenBank/DDBJ databases">
        <authorList>
            <person name="Zhirakovskaya E."/>
        </authorList>
    </citation>
    <scope>NUCLEOTIDE SEQUENCE</scope>
</reference>
<protein>
    <recommendedName>
        <fullName evidence="1">HPt domain-containing protein</fullName>
    </recommendedName>
</protein>
<dbReference type="PROSITE" id="PS50894">
    <property type="entry name" value="HPT"/>
    <property type="match status" value="1"/>
</dbReference>
<accession>A0A3B1BSJ9</accession>
<evidence type="ECO:0000313" key="2">
    <source>
        <dbReference type="EMBL" id="VAX09305.1"/>
    </source>
</evidence>
<dbReference type="EMBL" id="UOFY01000034">
    <property type="protein sequence ID" value="VAX09305.1"/>
    <property type="molecule type" value="Genomic_DNA"/>
</dbReference>
<proteinExistence type="predicted"/>